<dbReference type="InterPro" id="IPR001680">
    <property type="entry name" value="WD40_rpt"/>
</dbReference>
<feature type="repeat" description="WD" evidence="3">
    <location>
        <begin position="930"/>
        <end position="973"/>
    </location>
</feature>
<evidence type="ECO:0000313" key="6">
    <source>
        <dbReference type="EMBL" id="TWF97129.1"/>
    </source>
</evidence>
<feature type="repeat" description="WD" evidence="3">
    <location>
        <begin position="754"/>
        <end position="797"/>
    </location>
</feature>
<dbReference type="PROSITE" id="PS50082">
    <property type="entry name" value="WD_REPEATS_2"/>
    <property type="match status" value="13"/>
</dbReference>
<feature type="repeat" description="WD" evidence="3">
    <location>
        <begin position="1018"/>
        <end position="1052"/>
    </location>
</feature>
<feature type="repeat" description="WD" evidence="3">
    <location>
        <begin position="1062"/>
        <end position="1105"/>
    </location>
</feature>
<feature type="repeat" description="WD" evidence="3">
    <location>
        <begin position="1106"/>
        <end position="1149"/>
    </location>
</feature>
<dbReference type="Pfam" id="PF00400">
    <property type="entry name" value="WD40"/>
    <property type="match status" value="13"/>
</dbReference>
<dbReference type="PANTHER" id="PTHR22847">
    <property type="entry name" value="WD40 REPEAT PROTEIN"/>
    <property type="match status" value="1"/>
</dbReference>
<feature type="repeat" description="WD" evidence="3">
    <location>
        <begin position="842"/>
        <end position="885"/>
    </location>
</feature>
<dbReference type="Pfam" id="PF13191">
    <property type="entry name" value="AAA_16"/>
    <property type="match status" value="1"/>
</dbReference>
<dbReference type="EMBL" id="VIWT01000001">
    <property type="protein sequence ID" value="TWF97129.1"/>
    <property type="molecule type" value="Genomic_DNA"/>
</dbReference>
<dbReference type="PROSITE" id="PS00678">
    <property type="entry name" value="WD_REPEATS_1"/>
    <property type="match status" value="2"/>
</dbReference>
<evidence type="ECO:0000256" key="4">
    <source>
        <dbReference type="SAM" id="MobiDB-lite"/>
    </source>
</evidence>
<dbReference type="Pfam" id="PF13365">
    <property type="entry name" value="Trypsin_2"/>
    <property type="match status" value="1"/>
</dbReference>
<feature type="repeat" description="WD" evidence="3">
    <location>
        <begin position="1221"/>
        <end position="1245"/>
    </location>
</feature>
<comment type="caution">
    <text evidence="6">The sequence shown here is derived from an EMBL/GenBank/DDBJ whole genome shotgun (WGS) entry which is preliminary data.</text>
</comment>
<feature type="region of interest" description="Disordered" evidence="4">
    <location>
        <begin position="1366"/>
        <end position="1399"/>
    </location>
</feature>
<keyword evidence="7" id="KW-1185">Reference proteome</keyword>
<dbReference type="SUPFAM" id="SSF50494">
    <property type="entry name" value="Trypsin-like serine proteases"/>
    <property type="match status" value="1"/>
</dbReference>
<feature type="domain" description="Orc1-like AAA ATPase" evidence="5">
    <location>
        <begin position="255"/>
        <end position="388"/>
    </location>
</feature>
<dbReference type="PRINTS" id="PR00320">
    <property type="entry name" value="GPROTEINBRPT"/>
</dbReference>
<sequence length="1399" mass="148191">MTAAFLEALRPEMDGWVAAVHRAEHDRSPIGSGFLIDADRVLTCAHVVFSGGQPLDDLWVAFPKADELMYRRVKVRQVSAPPPNVQDEQDVAVLVLDQAVPEDFAARLRIPKGGDLVGGQWWSFGFPDGMLGNSSGGTVGEALGYGWVRLDTESRYSVGPGYSGGALWSADYQAVVGIVGQAQGSRGDARALTLRAIDQYLPDEKLSLLTDWSAEAAGDAALSAWGWTLADDPESGRHWRPRARGVSTEAEQGFRFRGRAAALDVIVAWITGRRGDRRQVLLVTGSPGVGKSAVLGRIVTTADRGIAASLPPEDDAVRAPEGSVACAVHARGKTALDVAGEIAAAASAALPERVDDLPTVLRDALKERSHGSFAIVIDALDEASTPEQARVIMRSVAIPMAETCADLGVRVVVGSRRTDDAGDLLAPFRTAVETVDLDSEEFFAPEDLVAYTLATLQLLGDERADSPYTEVSTAVAVAERIAVMAGGNFLIAGLVARTHGMHDRAPAAPEELSFTSTVDAALREYLVLLSSVDGIPAVDVLTALAYAESPGLTVALWRTAVQAVTGHAPDSEALTAFARSSAANFLIESSDDTTRAGSFRLFHQALNDSLIGGRAASRADTTDEHAITRAFMSLGRAGGWENIPAYLLRALPRHAVRSGVIDDLLADDLYPLHADLRRLIPAAKASSSALAQARGRLLRRTPHALDAAPADRVALFSVTETREHLGSTYRQSGLEAPYRAAWAVGTPHAEEIVLEGHTDTVNTICAIPVGDTVLLATAGNDNTVRLWDPATGGALRILTGHTAAVLTLCVVATGGRVLLATAGSDGTVRLWDPETGSALRVLEGHTGAVRAACSVPDGDRALLATDGADRTVRLWDPETGALLRTFEGGTDLVGTVSVVPVDGRMLLATNGNDNTVRLWDCQTGGTLRTLEGHTGWVRAVCVVSVVGRTLLASAGNDHTVRLWDPESGALVRTLEGHTDWVNTVCVVSVVGRTLLASAGNDHTVRLWDPESGALVRTLEGHTDWVNTACAVWMDGHQLLATAGADNTVRLWDPEIDGSSSALEGNSGAVLALCAISAREDTLLATAGADHMVRLWDVETGGVLLTFEGHTDWVRAVCVVPTEGRRVVATAGDDGTVRLWEPETGEMLHELQGQINGTNALCVVPSGDQILLATAGDDHLVQLWDPETGTMLRTIDVPRKHDGERRLNWVNSVCLVPVDGRNLVATAGDDETVCLWDPETGEMLRAFEGHGSWVNSVCVVPVDGRNLVATAGEDRTVRLWDPETGEMLRAFRDHTGPVRAVCPIVLGDRTLLASAGKDNTVRLWDARSPHSVLVIPVRSPAFSVIQAKGLLLVGLSDGLLALNVSSPPSRVPTPAAARGSAGPARTGLGSDPEAGRIRES</sequence>
<feature type="repeat" description="WD" evidence="3">
    <location>
        <begin position="974"/>
        <end position="1017"/>
    </location>
</feature>
<dbReference type="PROSITE" id="PS50294">
    <property type="entry name" value="WD_REPEATS_REGION"/>
    <property type="match status" value="7"/>
</dbReference>
<dbReference type="InterPro" id="IPR020472">
    <property type="entry name" value="WD40_PAC1"/>
</dbReference>
<dbReference type="InterPro" id="IPR036322">
    <property type="entry name" value="WD40_repeat_dom_sf"/>
</dbReference>
<evidence type="ECO:0000259" key="5">
    <source>
        <dbReference type="Pfam" id="PF13191"/>
    </source>
</evidence>
<keyword evidence="2" id="KW-0677">Repeat</keyword>
<dbReference type="CDD" id="cd00200">
    <property type="entry name" value="WD40"/>
    <property type="match status" value="2"/>
</dbReference>
<feature type="repeat" description="WD" evidence="3">
    <location>
        <begin position="1246"/>
        <end position="1289"/>
    </location>
</feature>
<feature type="repeat" description="WD" evidence="3">
    <location>
        <begin position="1307"/>
        <end position="1333"/>
    </location>
</feature>
<gene>
    <name evidence="6" type="ORF">FHX73_11904</name>
</gene>
<dbReference type="InterPro" id="IPR041664">
    <property type="entry name" value="AAA_16"/>
</dbReference>
<evidence type="ECO:0000256" key="2">
    <source>
        <dbReference type="ARBA" id="ARBA00022737"/>
    </source>
</evidence>
<proteinExistence type="predicted"/>
<dbReference type="InterPro" id="IPR019775">
    <property type="entry name" value="WD40_repeat_CS"/>
</dbReference>
<dbReference type="InterPro" id="IPR027417">
    <property type="entry name" value="P-loop_NTPase"/>
</dbReference>
<dbReference type="Proteomes" id="UP000317940">
    <property type="component" value="Unassembled WGS sequence"/>
</dbReference>
<feature type="compositionally biased region" description="Low complexity" evidence="4">
    <location>
        <begin position="1371"/>
        <end position="1386"/>
    </location>
</feature>
<dbReference type="PANTHER" id="PTHR22847:SF637">
    <property type="entry name" value="WD REPEAT DOMAIN 5B"/>
    <property type="match status" value="1"/>
</dbReference>
<dbReference type="Gene3D" id="2.40.10.120">
    <property type="match status" value="1"/>
</dbReference>
<keyword evidence="1 3" id="KW-0853">WD repeat</keyword>
<dbReference type="RefSeq" id="WP_246213347.1">
    <property type="nucleotide sequence ID" value="NZ_BAAAMZ010000039.1"/>
</dbReference>
<evidence type="ECO:0000256" key="3">
    <source>
        <dbReference type="PROSITE-ProRule" id="PRU00221"/>
    </source>
</evidence>
<dbReference type="InterPro" id="IPR009003">
    <property type="entry name" value="Peptidase_S1_PA"/>
</dbReference>
<dbReference type="Gene3D" id="3.40.50.300">
    <property type="entry name" value="P-loop containing nucleotide triphosphate hydrolases"/>
    <property type="match status" value="1"/>
</dbReference>
<organism evidence="6 7">
    <name type="scientific">Kitasatospora viridis</name>
    <dbReference type="NCBI Taxonomy" id="281105"/>
    <lineage>
        <taxon>Bacteria</taxon>
        <taxon>Bacillati</taxon>
        <taxon>Actinomycetota</taxon>
        <taxon>Actinomycetes</taxon>
        <taxon>Kitasatosporales</taxon>
        <taxon>Streptomycetaceae</taxon>
        <taxon>Kitasatospora</taxon>
    </lineage>
</organism>
<feature type="repeat" description="WD" evidence="3">
    <location>
        <begin position="886"/>
        <end position="929"/>
    </location>
</feature>
<feature type="repeat" description="WD" evidence="3">
    <location>
        <begin position="1170"/>
        <end position="1193"/>
    </location>
</feature>
<dbReference type="SMART" id="SM00320">
    <property type="entry name" value="WD40"/>
    <property type="match status" value="13"/>
</dbReference>
<name>A0A561UCQ2_9ACTN</name>
<evidence type="ECO:0000313" key="7">
    <source>
        <dbReference type="Proteomes" id="UP000317940"/>
    </source>
</evidence>
<dbReference type="SUPFAM" id="SSF52540">
    <property type="entry name" value="P-loop containing nucleoside triphosphate hydrolases"/>
    <property type="match status" value="1"/>
</dbReference>
<feature type="repeat" description="WD" evidence="3">
    <location>
        <begin position="798"/>
        <end position="841"/>
    </location>
</feature>
<evidence type="ECO:0000256" key="1">
    <source>
        <dbReference type="ARBA" id="ARBA00022574"/>
    </source>
</evidence>
<dbReference type="SUPFAM" id="SSF50978">
    <property type="entry name" value="WD40 repeat-like"/>
    <property type="match status" value="2"/>
</dbReference>
<reference evidence="6 7" key="1">
    <citation type="submission" date="2019-06" db="EMBL/GenBank/DDBJ databases">
        <title>Sequencing the genomes of 1000 actinobacteria strains.</title>
        <authorList>
            <person name="Klenk H.-P."/>
        </authorList>
    </citation>
    <scope>NUCLEOTIDE SEQUENCE [LARGE SCALE GENOMIC DNA]</scope>
    <source>
        <strain evidence="6 7">DSM 44826</strain>
    </source>
</reference>
<accession>A0A561UCQ2</accession>
<dbReference type="Gene3D" id="2.130.10.10">
    <property type="entry name" value="YVTN repeat-like/Quinoprotein amine dehydrogenase"/>
    <property type="match status" value="4"/>
</dbReference>
<dbReference type="InterPro" id="IPR015943">
    <property type="entry name" value="WD40/YVTN_repeat-like_dom_sf"/>
</dbReference>
<protein>
    <submittedName>
        <fullName evidence="6">WD40 repeat protein</fullName>
    </submittedName>
</protein>